<dbReference type="AlphaFoldDB" id="A0A9N7JPC5"/>
<evidence type="ECO:0000313" key="3">
    <source>
        <dbReference type="Proteomes" id="UP000280586"/>
    </source>
</evidence>
<dbReference type="EMBL" id="CP023671">
    <property type="protein sequence ID" value="AYE35631.1"/>
    <property type="molecule type" value="Genomic_DNA"/>
</dbReference>
<organism evidence="1 3">
    <name type="scientific">Clostridium septicum</name>
    <dbReference type="NCBI Taxonomy" id="1504"/>
    <lineage>
        <taxon>Bacteria</taxon>
        <taxon>Bacillati</taxon>
        <taxon>Bacillota</taxon>
        <taxon>Clostridia</taxon>
        <taxon>Eubacteriales</taxon>
        <taxon>Clostridiaceae</taxon>
        <taxon>Clostridium</taxon>
    </lineage>
</organism>
<dbReference type="EMBL" id="CP099799">
    <property type="protein sequence ID" value="USS02235.1"/>
    <property type="molecule type" value="Genomic_DNA"/>
</dbReference>
<dbReference type="OrthoDB" id="1912806at2"/>
<reference evidence="2" key="2">
    <citation type="submission" date="2022-06" db="EMBL/GenBank/DDBJ databases">
        <authorList>
            <person name="Holder M.E."/>
            <person name="Ajami N.J."/>
            <person name="Petrosino J.F."/>
        </authorList>
    </citation>
    <scope>NUCLEOTIDE SEQUENCE</scope>
    <source>
        <strain evidence="2">RMA 8861</strain>
    </source>
</reference>
<dbReference type="KEGG" id="csep:CP523_14985"/>
<gene>
    <name evidence="1" type="ORF">CP523_14985</name>
    <name evidence="2" type="ORF">NH397_07425</name>
</gene>
<protein>
    <submittedName>
        <fullName evidence="1">Uncharacterized protein</fullName>
    </submittedName>
</protein>
<evidence type="ECO:0000313" key="1">
    <source>
        <dbReference type="EMBL" id="AYE35631.1"/>
    </source>
</evidence>
<dbReference type="RefSeq" id="WP_066676048.1">
    <property type="nucleotide sequence ID" value="NZ_CABMIZ010000013.1"/>
</dbReference>
<proteinExistence type="predicted"/>
<accession>A0A9N7JPC5</accession>
<dbReference type="Proteomes" id="UP000280586">
    <property type="component" value="Chromosome"/>
</dbReference>
<name>A0A9N7JPC5_CLOSE</name>
<evidence type="ECO:0000313" key="4">
    <source>
        <dbReference type="Proteomes" id="UP001055437"/>
    </source>
</evidence>
<dbReference type="GeneID" id="303561993"/>
<sequence>MKNILEIEDDIYTYKGNKYSKSNERDLLKDVGKNLKIIIIDEALLIKKFKVNTSERDIEEFINETIEKEFLVNENMLFHYEYVKSENIVYIYSIKQGNLVRKLGTKVNKLKVHPMQFIIKDFINKKIKKFRNFISITEFRGKYYVLNIHNNIIVKCYIWDKINNLNEVIESGIKNDNLIILDKNIELEKIDSYIKEKYVKYLNVGDIINEKLCRKQKFYTKKLF</sequence>
<evidence type="ECO:0000313" key="2">
    <source>
        <dbReference type="EMBL" id="USS02235.1"/>
    </source>
</evidence>
<keyword evidence="4" id="KW-1185">Reference proteome</keyword>
<dbReference type="Proteomes" id="UP001055437">
    <property type="component" value="Chromosome"/>
</dbReference>
<reference evidence="1 3" key="1">
    <citation type="submission" date="2017-09" db="EMBL/GenBank/DDBJ databases">
        <authorList>
            <person name="Thomas P."/>
            <person name="Seyboldt C."/>
        </authorList>
    </citation>
    <scope>NUCLEOTIDE SEQUENCE [LARGE SCALE GENOMIC DNA]</scope>
    <source>
        <strain evidence="1 3">DSM 7534</strain>
    </source>
</reference>